<proteinExistence type="predicted"/>
<name>M4BRS4_HYAAE</name>
<dbReference type="Proteomes" id="UP000011713">
    <property type="component" value="Unassembled WGS sequence"/>
</dbReference>
<protein>
    <submittedName>
        <fullName evidence="1">Uncharacterized protein</fullName>
    </submittedName>
</protein>
<keyword evidence="2" id="KW-1185">Reference proteome</keyword>
<evidence type="ECO:0000313" key="1">
    <source>
        <dbReference type="EnsemblProtists" id="HpaP809114"/>
    </source>
</evidence>
<organism evidence="1 2">
    <name type="scientific">Hyaloperonospora arabidopsidis (strain Emoy2)</name>
    <name type="common">Downy mildew agent</name>
    <name type="synonym">Peronospora arabidopsidis</name>
    <dbReference type="NCBI Taxonomy" id="559515"/>
    <lineage>
        <taxon>Eukaryota</taxon>
        <taxon>Sar</taxon>
        <taxon>Stramenopiles</taxon>
        <taxon>Oomycota</taxon>
        <taxon>Peronosporomycetes</taxon>
        <taxon>Peronosporales</taxon>
        <taxon>Peronosporaceae</taxon>
        <taxon>Hyaloperonospora</taxon>
    </lineage>
</organism>
<dbReference type="InParanoid" id="M4BRS4"/>
<reference evidence="1" key="2">
    <citation type="submission" date="2015-06" db="UniProtKB">
        <authorList>
            <consortium name="EnsemblProtists"/>
        </authorList>
    </citation>
    <scope>IDENTIFICATION</scope>
    <source>
        <strain evidence="1">Emoy2</strain>
    </source>
</reference>
<sequence length="53" mass="5710">MAVLNPRPAGGAAWGLLPQACRLAATSCGHRIDVNASLYHLPRPYYHISILPV</sequence>
<accession>M4BRS4</accession>
<dbReference type="EnsemblProtists" id="HpaT809114">
    <property type="protein sequence ID" value="HpaP809114"/>
    <property type="gene ID" value="HpaG809114"/>
</dbReference>
<dbReference type="VEuPathDB" id="FungiDB:HpaG809114"/>
<dbReference type="EMBL" id="JH598659">
    <property type="status" value="NOT_ANNOTATED_CDS"/>
    <property type="molecule type" value="Genomic_DNA"/>
</dbReference>
<dbReference type="HOGENOM" id="CLU_3072812_0_0_1"/>
<dbReference type="AlphaFoldDB" id="M4BRS4"/>
<reference evidence="2" key="1">
    <citation type="journal article" date="2010" name="Science">
        <title>Signatures of adaptation to obligate biotrophy in the Hyaloperonospora arabidopsidis genome.</title>
        <authorList>
            <person name="Baxter L."/>
            <person name="Tripathy S."/>
            <person name="Ishaque N."/>
            <person name="Boot N."/>
            <person name="Cabral A."/>
            <person name="Kemen E."/>
            <person name="Thines M."/>
            <person name="Ah-Fong A."/>
            <person name="Anderson R."/>
            <person name="Badejoko W."/>
            <person name="Bittner-Eddy P."/>
            <person name="Boore J.L."/>
            <person name="Chibucos M.C."/>
            <person name="Coates M."/>
            <person name="Dehal P."/>
            <person name="Delehaunty K."/>
            <person name="Dong S."/>
            <person name="Downton P."/>
            <person name="Dumas B."/>
            <person name="Fabro G."/>
            <person name="Fronick C."/>
            <person name="Fuerstenberg S.I."/>
            <person name="Fulton L."/>
            <person name="Gaulin E."/>
            <person name="Govers F."/>
            <person name="Hughes L."/>
            <person name="Humphray S."/>
            <person name="Jiang R.H."/>
            <person name="Judelson H."/>
            <person name="Kamoun S."/>
            <person name="Kyung K."/>
            <person name="Meijer H."/>
            <person name="Minx P."/>
            <person name="Morris P."/>
            <person name="Nelson J."/>
            <person name="Phuntumart V."/>
            <person name="Qutob D."/>
            <person name="Rehmany A."/>
            <person name="Rougon-Cardoso A."/>
            <person name="Ryden P."/>
            <person name="Torto-Alalibo T."/>
            <person name="Studholme D."/>
            <person name="Wang Y."/>
            <person name="Win J."/>
            <person name="Wood J."/>
            <person name="Clifton S.W."/>
            <person name="Rogers J."/>
            <person name="Van den Ackerveken G."/>
            <person name="Jones J.D."/>
            <person name="McDowell J.M."/>
            <person name="Beynon J."/>
            <person name="Tyler B.M."/>
        </authorList>
    </citation>
    <scope>NUCLEOTIDE SEQUENCE [LARGE SCALE GENOMIC DNA]</scope>
    <source>
        <strain evidence="2">Emoy2</strain>
    </source>
</reference>
<evidence type="ECO:0000313" key="2">
    <source>
        <dbReference type="Proteomes" id="UP000011713"/>
    </source>
</evidence>